<sequence>LRSSLLLSILLQSLEDERDEGVRAVALRSLAGVVVLMEDREKLPNLVSTFETILRSDWSQAPVASAPLPCPRFQSGGDGYVDSCISALNASCNWLLPTLAQWSLEIDNFNGLILENWLEKLKFLCFIQLVCRWAFLSPGLEMTRKSAPCTHAENW</sequence>
<organism evidence="1">
    <name type="scientific">Rodentolepis nana</name>
    <name type="common">Dwarf tapeworm</name>
    <name type="synonym">Hymenolepis nana</name>
    <dbReference type="NCBI Taxonomy" id="102285"/>
    <lineage>
        <taxon>Eukaryota</taxon>
        <taxon>Metazoa</taxon>
        <taxon>Spiralia</taxon>
        <taxon>Lophotrochozoa</taxon>
        <taxon>Platyhelminthes</taxon>
        <taxon>Cestoda</taxon>
        <taxon>Eucestoda</taxon>
        <taxon>Cyclophyllidea</taxon>
        <taxon>Hymenolepididae</taxon>
        <taxon>Rodentolepis</taxon>
    </lineage>
</organism>
<evidence type="ECO:0000313" key="1">
    <source>
        <dbReference type="WBParaSite" id="HNAJ_0000553001-mRNA-1"/>
    </source>
</evidence>
<protein>
    <submittedName>
        <fullName evidence="1">MMS19 nucleotide excision repair protein</fullName>
    </submittedName>
</protein>
<dbReference type="WBParaSite" id="HNAJ_0000553001-mRNA-1">
    <property type="protein sequence ID" value="HNAJ_0000553001-mRNA-1"/>
    <property type="gene ID" value="HNAJ_0000553001"/>
</dbReference>
<name>A0A0R3TEP1_RODNA</name>
<accession>A0A0R3TEP1</accession>
<proteinExistence type="predicted"/>
<reference evidence="1" key="1">
    <citation type="submission" date="2017-02" db="UniProtKB">
        <authorList>
            <consortium name="WormBaseParasite"/>
        </authorList>
    </citation>
    <scope>IDENTIFICATION</scope>
</reference>
<dbReference type="AlphaFoldDB" id="A0A0R3TEP1"/>
<dbReference type="STRING" id="102285.A0A0R3TEP1"/>